<dbReference type="InParanoid" id="A0A448YG77"/>
<dbReference type="GO" id="GO:1990072">
    <property type="term" value="C:TRAPPIII protein complex"/>
    <property type="evidence" value="ECO:0007669"/>
    <property type="project" value="TreeGrafter"/>
</dbReference>
<dbReference type="Gene3D" id="3.30.1380.20">
    <property type="entry name" value="Trafficking protein particle complex subunit 3"/>
    <property type="match status" value="1"/>
</dbReference>
<dbReference type="AlphaFoldDB" id="A0A448YG77"/>
<dbReference type="PANTHER" id="PTHR20902:SF0">
    <property type="entry name" value="TRAFFICKING PROTEIN PARTICLE COMPLEX SUBUNIT 5"/>
    <property type="match status" value="1"/>
</dbReference>
<evidence type="ECO:0000256" key="4">
    <source>
        <dbReference type="ARBA" id="ARBA00022448"/>
    </source>
</evidence>
<evidence type="ECO:0000256" key="6">
    <source>
        <dbReference type="ARBA" id="ARBA00022892"/>
    </source>
</evidence>
<evidence type="ECO:0000313" key="8">
    <source>
        <dbReference type="EMBL" id="VEU19911.1"/>
    </source>
</evidence>
<dbReference type="Pfam" id="PF04051">
    <property type="entry name" value="TRAPP"/>
    <property type="match status" value="1"/>
</dbReference>
<evidence type="ECO:0000256" key="1">
    <source>
        <dbReference type="ARBA" id="ARBA00004240"/>
    </source>
</evidence>
<dbReference type="InterPro" id="IPR024096">
    <property type="entry name" value="NO_sig/Golgi_transp_ligand-bd"/>
</dbReference>
<dbReference type="InterPro" id="IPR016696">
    <property type="entry name" value="TRAPP-I_su5"/>
</dbReference>
<dbReference type="EMBL" id="CAACVR010000001">
    <property type="protein sequence ID" value="VEU19911.1"/>
    <property type="molecule type" value="Genomic_DNA"/>
</dbReference>
<evidence type="ECO:0000256" key="2">
    <source>
        <dbReference type="ARBA" id="ARBA00004555"/>
    </source>
</evidence>
<dbReference type="SUPFAM" id="SSF111126">
    <property type="entry name" value="Ligand-binding domain in the NO signalling and Golgi transport"/>
    <property type="match status" value="1"/>
</dbReference>
<keyword evidence="5" id="KW-0256">Endoplasmic reticulum</keyword>
<keyword evidence="6" id="KW-0931">ER-Golgi transport</keyword>
<dbReference type="OrthoDB" id="10254842at2759"/>
<proteinExistence type="inferred from homology"/>
<sequence length="128" mass="14617">MSSSGKSNSSRRETKILDILRFIGSSIWISLFDKSTDNLEKSSENENQYMIIDNDPKLSKFISVPKEYENLNCESFVAGIIEGILDISYFRCEVSAHTVPIEGSPNRTVYLINFDESVIKRELRLSKK</sequence>
<dbReference type="STRING" id="13370.A0A448YG77"/>
<dbReference type="PANTHER" id="PTHR20902">
    <property type="entry name" value="41-2 PROTEIN ANTIGEN-RELATED"/>
    <property type="match status" value="1"/>
</dbReference>
<keyword evidence="9" id="KW-1185">Reference proteome</keyword>
<accession>A0A448YG77</accession>
<dbReference type="GO" id="GO:1990070">
    <property type="term" value="C:TRAPPI protein complex"/>
    <property type="evidence" value="ECO:0007669"/>
    <property type="project" value="TreeGrafter"/>
</dbReference>
<evidence type="ECO:0000313" key="9">
    <source>
        <dbReference type="Proteomes" id="UP000290900"/>
    </source>
</evidence>
<dbReference type="InterPro" id="IPR007194">
    <property type="entry name" value="TRAPP_component"/>
</dbReference>
<protein>
    <submittedName>
        <fullName evidence="8">DEKNAAC100732</fullName>
    </submittedName>
</protein>
<name>A0A448YG77_BRENA</name>
<gene>
    <name evidence="8" type="ORF">BRENAR_LOCUS646</name>
</gene>
<dbReference type="Proteomes" id="UP000290900">
    <property type="component" value="Unassembled WGS sequence"/>
</dbReference>
<evidence type="ECO:0000256" key="5">
    <source>
        <dbReference type="ARBA" id="ARBA00022824"/>
    </source>
</evidence>
<dbReference type="CDD" id="cd14943">
    <property type="entry name" value="TRAPPC5_Trs31"/>
    <property type="match status" value="1"/>
</dbReference>
<reference evidence="8 9" key="1">
    <citation type="submission" date="2018-12" db="EMBL/GenBank/DDBJ databases">
        <authorList>
            <person name="Tiukova I."/>
            <person name="Dainat J."/>
        </authorList>
    </citation>
    <scope>NUCLEOTIDE SEQUENCE [LARGE SCALE GENOMIC DNA]</scope>
</reference>
<keyword evidence="4" id="KW-0813">Transport</keyword>
<dbReference type="GO" id="GO:0006888">
    <property type="term" value="P:endoplasmic reticulum to Golgi vesicle-mediated transport"/>
    <property type="evidence" value="ECO:0007669"/>
    <property type="project" value="TreeGrafter"/>
</dbReference>
<evidence type="ECO:0000256" key="7">
    <source>
        <dbReference type="ARBA" id="ARBA00023034"/>
    </source>
</evidence>
<dbReference type="PIRSF" id="PIRSF017479">
    <property type="entry name" value="TRAPP_I_complex_Trs31"/>
    <property type="match status" value="1"/>
</dbReference>
<evidence type="ECO:0000256" key="3">
    <source>
        <dbReference type="ARBA" id="ARBA00006218"/>
    </source>
</evidence>
<organism evidence="8 9">
    <name type="scientific">Brettanomyces naardenensis</name>
    <name type="common">Yeast</name>
    <dbReference type="NCBI Taxonomy" id="13370"/>
    <lineage>
        <taxon>Eukaryota</taxon>
        <taxon>Fungi</taxon>
        <taxon>Dikarya</taxon>
        <taxon>Ascomycota</taxon>
        <taxon>Saccharomycotina</taxon>
        <taxon>Pichiomycetes</taxon>
        <taxon>Pichiales</taxon>
        <taxon>Pichiaceae</taxon>
        <taxon>Brettanomyces</taxon>
    </lineage>
</organism>
<comment type="similarity">
    <text evidence="3">Belongs to the TRAPP small subunits family. BET3 subfamily.</text>
</comment>
<keyword evidence="7" id="KW-0333">Golgi apparatus</keyword>
<dbReference type="GO" id="GO:1990071">
    <property type="term" value="C:TRAPPII protein complex"/>
    <property type="evidence" value="ECO:0007669"/>
    <property type="project" value="TreeGrafter"/>
</dbReference>
<comment type="subcellular location">
    <subcellularLocation>
        <location evidence="1">Endoplasmic reticulum</location>
    </subcellularLocation>
    <subcellularLocation>
        <location evidence="2">Golgi apparatus</location>
    </subcellularLocation>
</comment>
<dbReference type="GO" id="GO:0005783">
    <property type="term" value="C:endoplasmic reticulum"/>
    <property type="evidence" value="ECO:0007669"/>
    <property type="project" value="UniProtKB-SubCell"/>
</dbReference>